<accession>A0A6U6S8K1</accession>
<evidence type="ECO:0000256" key="1">
    <source>
        <dbReference type="SAM" id="MobiDB-lite"/>
    </source>
</evidence>
<feature type="compositionally biased region" description="Basic and acidic residues" evidence="1">
    <location>
        <begin position="1"/>
        <end position="13"/>
    </location>
</feature>
<protein>
    <submittedName>
        <fullName evidence="2">Uncharacterized protein</fullName>
    </submittedName>
</protein>
<proteinExistence type="predicted"/>
<name>A0A6U6S8K1_9DINO</name>
<dbReference type="AlphaFoldDB" id="A0A6U6S8K1"/>
<sequence length="472" mass="51373">MPPAESHEPRYDHPPFSTDDPDLDGGGFGGNLLGDFYRESHNVTRGVDMAPRPDSDFKGFGGNDLYSKLSYQEPDELLAGVPMGMDSIGGGLYDGPGFGGKDFMQSIYEPGFPDLMGKGSLSKDYGMEYSQGQYKILGDTPRFPEPATPPRVPDPPFALDEAGTLHVTLGKKFEPSKIGNDLLDFFSERVSSHILKVNIAKFSVKANVFVDNRMCTLKAKVFHVSDSKYAVEFGRRKGDACIFVSALQEAAHFFREIKLYSLATANEAQVPRRVCVPPPLPPSGAVEHGDCGAELTPHDLTPILDMLDTLDTADTKEDGLELQAMQAEAARALCSIAADAATAPALWDTKDSFRQLLKLLKCAAEEVAYPTAQLFFHLAQYGEASALLANMDTLLLFTQKVCSKESRCLLVKSELAKVIKAVVQGCADKFTPKDKETLAGELVKAAEEMGEHTDKARVLEDLEGACQVFRAV</sequence>
<organism evidence="2">
    <name type="scientific">Zooxanthella nutricula</name>
    <dbReference type="NCBI Taxonomy" id="1333877"/>
    <lineage>
        <taxon>Eukaryota</taxon>
        <taxon>Sar</taxon>
        <taxon>Alveolata</taxon>
        <taxon>Dinophyceae</taxon>
        <taxon>Peridiniales</taxon>
        <taxon>Peridiniales incertae sedis</taxon>
        <taxon>Zooxanthella</taxon>
    </lineage>
</organism>
<reference evidence="2" key="1">
    <citation type="submission" date="2021-01" db="EMBL/GenBank/DDBJ databases">
        <authorList>
            <person name="Corre E."/>
            <person name="Pelletier E."/>
            <person name="Niang G."/>
            <person name="Scheremetjew M."/>
            <person name="Finn R."/>
            <person name="Kale V."/>
            <person name="Holt S."/>
            <person name="Cochrane G."/>
            <person name="Meng A."/>
            <person name="Brown T."/>
            <person name="Cohen L."/>
        </authorList>
    </citation>
    <scope>NUCLEOTIDE SEQUENCE</scope>
    <source>
        <strain evidence="2">RCC3387</strain>
    </source>
</reference>
<evidence type="ECO:0000313" key="2">
    <source>
        <dbReference type="EMBL" id="CAD9629944.1"/>
    </source>
</evidence>
<feature type="region of interest" description="Disordered" evidence="1">
    <location>
        <begin position="1"/>
        <end position="31"/>
    </location>
</feature>
<dbReference type="EMBL" id="HBGW01078035">
    <property type="protein sequence ID" value="CAD9629944.1"/>
    <property type="molecule type" value="Transcribed_RNA"/>
</dbReference>
<gene>
    <name evidence="2" type="ORF">BRAN1462_LOCUS49580</name>
</gene>